<comment type="subcellular location">
    <subcellularLocation>
        <location evidence="1">Cytoplasm</location>
    </subcellularLocation>
</comment>
<keyword evidence="1" id="KW-0963">Cytoplasm</keyword>
<evidence type="ECO:0000313" key="4">
    <source>
        <dbReference type="Proteomes" id="UP001294570"/>
    </source>
</evidence>
<evidence type="ECO:0000259" key="2">
    <source>
        <dbReference type="Pfam" id="PF02036"/>
    </source>
</evidence>
<keyword evidence="1" id="KW-0831">Ubiquinone biosynthesis</keyword>
<feature type="domain" description="SCP2" evidence="2">
    <location>
        <begin position="14"/>
        <end position="112"/>
    </location>
</feature>
<dbReference type="Proteomes" id="UP001294570">
    <property type="component" value="Unassembled WGS sequence"/>
</dbReference>
<proteinExistence type="inferred from homology"/>
<name>A0ABU5GQM6_9GAMM</name>
<dbReference type="InterPro" id="IPR036527">
    <property type="entry name" value="SCP2_sterol-bd_dom_sf"/>
</dbReference>
<keyword evidence="4" id="KW-1185">Reference proteome</keyword>
<comment type="caution">
    <text evidence="3">The sequence shown here is derived from an EMBL/GenBank/DDBJ whole genome shotgun (WGS) entry which is preliminary data.</text>
</comment>
<comment type="function">
    <text evidence="1">Required for ubiquinone (coenzyme Q) biosynthesis. Binds hydrophobic ubiquinone biosynthetic intermediates via its SCP2 domain and is essential for the stability of the Ubi complex. May constitute a docking platform where Ubi enzymes assemble and access their SCP2-bound polyprenyl substrates.</text>
</comment>
<dbReference type="InterPro" id="IPR038989">
    <property type="entry name" value="UbiJ"/>
</dbReference>
<gene>
    <name evidence="1" type="primary">ubiJ</name>
    <name evidence="3" type="ORF">TOI97_06895</name>
</gene>
<dbReference type="PANTHER" id="PTHR38693">
    <property type="entry name" value="UBIQUINONE BIOSYNTHESIS PROTEIN UBIJ"/>
    <property type="match status" value="1"/>
</dbReference>
<accession>A0ABU5GQM6</accession>
<dbReference type="EMBL" id="JAXIVU010000007">
    <property type="protein sequence ID" value="MDY7219291.1"/>
    <property type="molecule type" value="Genomic_DNA"/>
</dbReference>
<sequence>MFTQFAFASAETAINRILQLDSTVQARMSALTGQVIAINCTQPEITLYLIPLETGLQLTHSWHAPADCTLTAPASLLLKLMTSPDKSPVLHHPDVVLDGNSSLLLELSDILQNLELDWEYEVSRWLGPVPTALLSGHLRSRHHWALQAMQSLHLNSADYLAEESRTLVGHSEAQVRFSEIDQLKIDLDRLDARVALLLKRNPKPL</sequence>
<dbReference type="SUPFAM" id="SSF55718">
    <property type="entry name" value="SCP-like"/>
    <property type="match status" value="1"/>
</dbReference>
<dbReference type="PANTHER" id="PTHR38693:SF1">
    <property type="entry name" value="UBIQUINONE BIOSYNTHESIS ACCESSORY FACTOR UBIJ"/>
    <property type="match status" value="1"/>
</dbReference>
<comment type="pathway">
    <text evidence="1">Cofactor biosynthesis; ubiquinone biosynthesis.</text>
</comment>
<organism evidence="3 4">
    <name type="scientific">Denitrificimonas halotolerans</name>
    <dbReference type="NCBI Taxonomy" id="3098930"/>
    <lineage>
        <taxon>Bacteria</taxon>
        <taxon>Pseudomonadati</taxon>
        <taxon>Pseudomonadota</taxon>
        <taxon>Gammaproteobacteria</taxon>
        <taxon>Pseudomonadales</taxon>
        <taxon>Pseudomonadaceae</taxon>
        <taxon>Denitrificimonas</taxon>
    </lineage>
</organism>
<dbReference type="RefSeq" id="WP_321553386.1">
    <property type="nucleotide sequence ID" value="NZ_JAXIVU010000007.1"/>
</dbReference>
<dbReference type="Pfam" id="PF02036">
    <property type="entry name" value="SCP2"/>
    <property type="match status" value="1"/>
</dbReference>
<evidence type="ECO:0000313" key="3">
    <source>
        <dbReference type="EMBL" id="MDY7219291.1"/>
    </source>
</evidence>
<dbReference type="HAMAP" id="MF_02215">
    <property type="entry name" value="UbiJ"/>
    <property type="match status" value="1"/>
</dbReference>
<dbReference type="InterPro" id="IPR003033">
    <property type="entry name" value="SCP2_sterol-bd_dom"/>
</dbReference>
<protein>
    <recommendedName>
        <fullName evidence="1">Ubiquinone biosynthesis accessory factor UbiJ</fullName>
    </recommendedName>
</protein>
<reference evidence="3 4" key="1">
    <citation type="submission" date="2023-12" db="EMBL/GenBank/DDBJ databases">
        <title>Denitrificimonas halotolerans sp. nov.,a novel species isolated from landfill leachate.</title>
        <authorList>
            <person name="Wang S."/>
        </authorList>
    </citation>
    <scope>NUCLEOTIDE SEQUENCE [LARGE SCALE GENOMIC DNA]</scope>
    <source>
        <strain evidence="3 4">JX-1</strain>
    </source>
</reference>
<comment type="similarity">
    <text evidence="1">Belongs to the UbiJ family.</text>
</comment>
<evidence type="ECO:0000256" key="1">
    <source>
        <dbReference type="HAMAP-Rule" id="MF_02215"/>
    </source>
</evidence>